<feature type="transmembrane region" description="Helical" evidence="6">
    <location>
        <begin position="133"/>
        <end position="150"/>
    </location>
</feature>
<sequence>MRTLAIPTLASQSPLVYIKLIFVALFWGGTFIAGRVLAQQMPPMTAASGRFGVAVLLLVLLAWKFEGGLPRLDRKQLATTAALGLTGIFLYNLCFLAALSRMPAGRTALFVALNPIVTALASALLFRERLGAVKWLGIMLAFCGTAIVITRGDLAGLLHGNGGGIGAGEIFMFCGISSWAAYTLIGRVALKGLSPVAATTYAAMWGLAFLLVGAAFEFPGVPWRSYGWQVWAAIGYLGVFGTVIGFVWYYEGVKAIGPSRTAVFNNLVPVFGIVLAAGLLGEPVLVSMLLGGAVTIAGVILTNRQIR</sequence>
<organism evidence="8 9">
    <name type="scientific">Janthinobacterium psychrotolerans</name>
    <dbReference type="NCBI Taxonomy" id="1747903"/>
    <lineage>
        <taxon>Bacteria</taxon>
        <taxon>Pseudomonadati</taxon>
        <taxon>Pseudomonadota</taxon>
        <taxon>Betaproteobacteria</taxon>
        <taxon>Burkholderiales</taxon>
        <taxon>Oxalobacteraceae</taxon>
        <taxon>Janthinobacterium</taxon>
    </lineage>
</organism>
<dbReference type="PANTHER" id="PTHR32322">
    <property type="entry name" value="INNER MEMBRANE TRANSPORTER"/>
    <property type="match status" value="1"/>
</dbReference>
<comment type="caution">
    <text evidence="8">The sequence shown here is derived from an EMBL/GenBank/DDBJ whole genome shotgun (WGS) entry which is preliminary data.</text>
</comment>
<feature type="transmembrane region" description="Helical" evidence="6">
    <location>
        <begin position="285"/>
        <end position="302"/>
    </location>
</feature>
<accession>A0A1A7C787</accession>
<name>A0A1A7C787_9BURK</name>
<dbReference type="InterPro" id="IPR037185">
    <property type="entry name" value="EmrE-like"/>
</dbReference>
<evidence type="ECO:0000256" key="5">
    <source>
        <dbReference type="ARBA" id="ARBA00023136"/>
    </source>
</evidence>
<dbReference type="InterPro" id="IPR050638">
    <property type="entry name" value="AA-Vitamin_Transporters"/>
</dbReference>
<dbReference type="PATRIC" id="fig|1747903.4.peg.4545"/>
<evidence type="ECO:0000256" key="3">
    <source>
        <dbReference type="ARBA" id="ARBA00022692"/>
    </source>
</evidence>
<feature type="domain" description="EamA" evidence="7">
    <location>
        <begin position="17"/>
        <end position="149"/>
    </location>
</feature>
<feature type="transmembrane region" description="Helical" evidence="6">
    <location>
        <begin position="262"/>
        <end position="279"/>
    </location>
</feature>
<dbReference type="InterPro" id="IPR000620">
    <property type="entry name" value="EamA_dom"/>
</dbReference>
<evidence type="ECO:0000256" key="4">
    <source>
        <dbReference type="ARBA" id="ARBA00022989"/>
    </source>
</evidence>
<evidence type="ECO:0000259" key="7">
    <source>
        <dbReference type="Pfam" id="PF00892"/>
    </source>
</evidence>
<evidence type="ECO:0000313" key="8">
    <source>
        <dbReference type="EMBL" id="OBV40884.1"/>
    </source>
</evidence>
<dbReference type="AlphaFoldDB" id="A0A1A7C787"/>
<keyword evidence="3 6" id="KW-0812">Transmembrane</keyword>
<feature type="domain" description="EamA" evidence="7">
    <location>
        <begin position="168"/>
        <end position="303"/>
    </location>
</feature>
<dbReference type="Gene3D" id="1.10.3730.20">
    <property type="match status" value="1"/>
</dbReference>
<evidence type="ECO:0000256" key="6">
    <source>
        <dbReference type="SAM" id="Phobius"/>
    </source>
</evidence>
<proteinExistence type="inferred from homology"/>
<feature type="transmembrane region" description="Helical" evidence="6">
    <location>
        <begin position="20"/>
        <end position="38"/>
    </location>
</feature>
<dbReference type="STRING" id="1747903.ASR47_102110"/>
<feature type="transmembrane region" description="Helical" evidence="6">
    <location>
        <begin position="44"/>
        <end position="65"/>
    </location>
</feature>
<dbReference type="EMBL" id="LOCQ01000042">
    <property type="protein sequence ID" value="OBV40884.1"/>
    <property type="molecule type" value="Genomic_DNA"/>
</dbReference>
<gene>
    <name evidence="8" type="ORF">ASR47_102110</name>
</gene>
<dbReference type="SUPFAM" id="SSF103481">
    <property type="entry name" value="Multidrug resistance efflux transporter EmrE"/>
    <property type="match status" value="2"/>
</dbReference>
<dbReference type="PANTHER" id="PTHR32322:SF2">
    <property type="entry name" value="EAMA DOMAIN-CONTAINING PROTEIN"/>
    <property type="match status" value="1"/>
</dbReference>
<protein>
    <submittedName>
        <fullName evidence="8">Permease of the drug/metabolite transporter (DMT) superfamily</fullName>
    </submittedName>
</protein>
<evidence type="ECO:0000256" key="2">
    <source>
        <dbReference type="ARBA" id="ARBA00007362"/>
    </source>
</evidence>
<keyword evidence="4 6" id="KW-1133">Transmembrane helix</keyword>
<feature type="transmembrane region" description="Helical" evidence="6">
    <location>
        <begin position="170"/>
        <end position="190"/>
    </location>
</feature>
<evidence type="ECO:0000256" key="1">
    <source>
        <dbReference type="ARBA" id="ARBA00004141"/>
    </source>
</evidence>
<feature type="transmembrane region" description="Helical" evidence="6">
    <location>
        <begin position="77"/>
        <end position="99"/>
    </location>
</feature>
<comment type="subcellular location">
    <subcellularLocation>
        <location evidence="1">Membrane</location>
        <topology evidence="1">Multi-pass membrane protein</topology>
    </subcellularLocation>
</comment>
<dbReference type="Pfam" id="PF00892">
    <property type="entry name" value="EamA"/>
    <property type="match status" value="2"/>
</dbReference>
<dbReference type="GO" id="GO:0016020">
    <property type="term" value="C:membrane"/>
    <property type="evidence" value="ECO:0007669"/>
    <property type="project" value="UniProtKB-SubCell"/>
</dbReference>
<dbReference type="Proteomes" id="UP000092713">
    <property type="component" value="Unassembled WGS sequence"/>
</dbReference>
<feature type="transmembrane region" description="Helical" evidence="6">
    <location>
        <begin position="197"/>
        <end position="216"/>
    </location>
</feature>
<evidence type="ECO:0000313" key="9">
    <source>
        <dbReference type="Proteomes" id="UP000092713"/>
    </source>
</evidence>
<keyword evidence="9" id="KW-1185">Reference proteome</keyword>
<comment type="similarity">
    <text evidence="2">Belongs to the EamA transporter family.</text>
</comment>
<dbReference type="RefSeq" id="WP_065306459.1">
    <property type="nucleotide sequence ID" value="NZ_LOCQ01000042.1"/>
</dbReference>
<reference evidence="8 9" key="1">
    <citation type="submission" date="2016-04" db="EMBL/GenBank/DDBJ databases">
        <title>Draft genome sequence of Janthinobacterium psychrotolerans sp. nov., isolated from freshwater sediments in Denmark.</title>
        <authorList>
            <person name="Gong X."/>
            <person name="Skrivergaard S."/>
            <person name="Korsgaard B.S."/>
            <person name="Schreiber L."/>
            <person name="Marshall I.P."/>
            <person name="Finster K."/>
            <person name="Schramm A."/>
        </authorList>
    </citation>
    <scope>NUCLEOTIDE SEQUENCE [LARGE SCALE GENOMIC DNA]</scope>
    <source>
        <strain evidence="8 9">S3-2</strain>
    </source>
</reference>
<dbReference type="OrthoDB" id="5186724at2"/>
<keyword evidence="5 6" id="KW-0472">Membrane</keyword>
<feature type="transmembrane region" description="Helical" evidence="6">
    <location>
        <begin position="228"/>
        <end position="250"/>
    </location>
</feature>